<name>A0A931CUA4_9BACT</name>
<gene>
    <name evidence="1" type="ORF">H0S81_02805</name>
</gene>
<dbReference type="EMBL" id="JACCQK010000122">
    <property type="protein sequence ID" value="MBG0778841.1"/>
    <property type="molecule type" value="Genomic_DNA"/>
</dbReference>
<dbReference type="SUPFAM" id="SSF56796">
    <property type="entry name" value="Dehydroquinate synthase-like"/>
    <property type="match status" value="1"/>
</dbReference>
<dbReference type="Proteomes" id="UP000706172">
    <property type="component" value="Unassembled WGS sequence"/>
</dbReference>
<evidence type="ECO:0000313" key="1">
    <source>
        <dbReference type="EMBL" id="MBG0778841.1"/>
    </source>
</evidence>
<dbReference type="AlphaFoldDB" id="A0A931CUA4"/>
<accession>A0A931CUA4</accession>
<reference evidence="1" key="1">
    <citation type="submission" date="2020-07" db="EMBL/GenBank/DDBJ databases">
        <title>Severe corrosion of carbon steel in oil field produced water can be linked to methanogenic archaea containing a special type of NiFe hydrogenase.</title>
        <authorList>
            <person name="Lahme S."/>
            <person name="Mand J."/>
            <person name="Longwell J."/>
            <person name="Smith R."/>
            <person name="Enning D."/>
        </authorList>
    </citation>
    <scope>NUCLEOTIDE SEQUENCE</scope>
    <source>
        <strain evidence="1">MIC098Bin6</strain>
    </source>
</reference>
<protein>
    <submittedName>
        <fullName evidence="1">Iron-containing alcohol dehydrogenase</fullName>
    </submittedName>
</protein>
<evidence type="ECO:0000313" key="2">
    <source>
        <dbReference type="Proteomes" id="UP000706172"/>
    </source>
</evidence>
<feature type="non-terminal residue" evidence="1">
    <location>
        <position position="47"/>
    </location>
</feature>
<organism evidence="1 2">
    <name type="scientific">Desulfotignum balticum</name>
    <dbReference type="NCBI Taxonomy" id="115781"/>
    <lineage>
        <taxon>Bacteria</taxon>
        <taxon>Pseudomonadati</taxon>
        <taxon>Thermodesulfobacteriota</taxon>
        <taxon>Desulfobacteria</taxon>
        <taxon>Desulfobacterales</taxon>
        <taxon>Desulfobacteraceae</taxon>
        <taxon>Desulfotignum</taxon>
    </lineage>
</organism>
<proteinExistence type="predicted"/>
<sequence length="47" mass="5109">MNFESYNPTRLIFGAGLLTRLGEVVFKYGKKALIVTGGGSVKRNGTF</sequence>
<comment type="caution">
    <text evidence="1">The sequence shown here is derived from an EMBL/GenBank/DDBJ whole genome shotgun (WGS) entry which is preliminary data.</text>
</comment>
<dbReference type="Gene3D" id="3.40.50.1970">
    <property type="match status" value="1"/>
</dbReference>